<sequence>TILLYVVQLGQFGRLTLTWQVYSVLSAAIKDFAWSVEDLADERIPSVCRFDARPWSVFEKHPNFCTFLGILAYVSTNWWLP</sequence>
<dbReference type="Proteomes" id="UP000708208">
    <property type="component" value="Unassembled WGS sequence"/>
</dbReference>
<evidence type="ECO:0000313" key="2">
    <source>
        <dbReference type="Proteomes" id="UP000708208"/>
    </source>
</evidence>
<evidence type="ECO:0000313" key="1">
    <source>
        <dbReference type="EMBL" id="CAG7721602.1"/>
    </source>
</evidence>
<feature type="non-terminal residue" evidence="1">
    <location>
        <position position="1"/>
    </location>
</feature>
<name>A0A8J2JMJ9_9HEXA</name>
<comment type="caution">
    <text evidence="1">The sequence shown here is derived from an EMBL/GenBank/DDBJ whole genome shotgun (WGS) entry which is preliminary data.</text>
</comment>
<accession>A0A8J2JMJ9</accession>
<reference evidence="1" key="1">
    <citation type="submission" date="2021-06" db="EMBL/GenBank/DDBJ databases">
        <authorList>
            <person name="Hodson N. C."/>
            <person name="Mongue J. A."/>
            <person name="Jaron S. K."/>
        </authorList>
    </citation>
    <scope>NUCLEOTIDE SEQUENCE</scope>
</reference>
<protein>
    <submittedName>
        <fullName evidence="1">Uncharacterized protein</fullName>
    </submittedName>
</protein>
<gene>
    <name evidence="1" type="ORF">AFUS01_LOCUS10807</name>
</gene>
<dbReference type="AlphaFoldDB" id="A0A8J2JMJ9"/>
<organism evidence="1 2">
    <name type="scientific">Allacma fusca</name>
    <dbReference type="NCBI Taxonomy" id="39272"/>
    <lineage>
        <taxon>Eukaryota</taxon>
        <taxon>Metazoa</taxon>
        <taxon>Ecdysozoa</taxon>
        <taxon>Arthropoda</taxon>
        <taxon>Hexapoda</taxon>
        <taxon>Collembola</taxon>
        <taxon>Symphypleona</taxon>
        <taxon>Sminthuridae</taxon>
        <taxon>Allacma</taxon>
    </lineage>
</organism>
<proteinExistence type="predicted"/>
<keyword evidence="2" id="KW-1185">Reference proteome</keyword>
<dbReference type="EMBL" id="CAJVCH010080992">
    <property type="protein sequence ID" value="CAG7721602.1"/>
    <property type="molecule type" value="Genomic_DNA"/>
</dbReference>